<dbReference type="PANTHER" id="PTHR30465">
    <property type="entry name" value="INNER MEMBRANE ABC TRANSPORTER"/>
    <property type="match status" value="1"/>
</dbReference>
<dbReference type="InterPro" id="IPR045621">
    <property type="entry name" value="BPD_transp_1_N"/>
</dbReference>
<evidence type="ECO:0000256" key="5">
    <source>
        <dbReference type="ARBA" id="ARBA00022989"/>
    </source>
</evidence>
<organism evidence="9 10">
    <name type="scientific">Rhizobium lusitanum</name>
    <dbReference type="NCBI Taxonomy" id="293958"/>
    <lineage>
        <taxon>Bacteria</taxon>
        <taxon>Pseudomonadati</taxon>
        <taxon>Pseudomonadota</taxon>
        <taxon>Alphaproteobacteria</taxon>
        <taxon>Hyphomicrobiales</taxon>
        <taxon>Rhizobiaceae</taxon>
        <taxon>Rhizobium/Agrobacterium group</taxon>
        <taxon>Rhizobium</taxon>
    </lineage>
</organism>
<sequence>MAQSGTCHATAVLLHQLIGLIKRRLPWAALSFVRRCLRPRSMREIAMLVFIGKRLLWMIPSLFAISFLAFVLIQLPPGDYVTTYIATLASSNEVVDQNTAAQLRERFGLDQPMLIQYLKWMWGILSRGDFGISFEWQQPVSGLIWERMALTLILALAALIATWAIALPIGVYSAVKKYSIGDYLFTAFTFLGLAIPSFLLALVLMYVAAVEFGQDVGGLFSSEYETAPWSIAKMLDLLSHLWLPVIILAVSSTASLIRVMRANMLDELPKPYVTTARAKGLSEFRLLVKYPLRIALNPFISTIAWLLPNLISGSVVVAIVLNLPTAAPLLLQALMAQDMYLAGAFVLLICALTLVGSLISDILLALVDPRIRLE</sequence>
<keyword evidence="2 7" id="KW-0813">Transport</keyword>
<dbReference type="EMBL" id="FMAF01000004">
    <property type="protein sequence ID" value="SCB21486.1"/>
    <property type="molecule type" value="Genomic_DNA"/>
</dbReference>
<feature type="transmembrane region" description="Helical" evidence="7">
    <location>
        <begin position="183"/>
        <end position="209"/>
    </location>
</feature>
<evidence type="ECO:0000313" key="9">
    <source>
        <dbReference type="EMBL" id="SCB21486.1"/>
    </source>
</evidence>
<feature type="transmembrane region" description="Helical" evidence="7">
    <location>
        <begin position="148"/>
        <end position="171"/>
    </location>
</feature>
<comment type="similarity">
    <text evidence="7">Belongs to the binding-protein-dependent transport system permease family.</text>
</comment>
<name>A0A1C3V116_9HYPH</name>
<feature type="domain" description="ABC transmembrane type-1" evidence="8">
    <location>
        <begin position="148"/>
        <end position="360"/>
    </location>
</feature>
<dbReference type="InterPro" id="IPR000515">
    <property type="entry name" value="MetI-like"/>
</dbReference>
<comment type="subcellular location">
    <subcellularLocation>
        <location evidence="1 7">Cell membrane</location>
        <topology evidence="1 7">Multi-pass membrane protein</topology>
    </subcellularLocation>
</comment>
<evidence type="ECO:0000256" key="2">
    <source>
        <dbReference type="ARBA" id="ARBA00022448"/>
    </source>
</evidence>
<keyword evidence="6 7" id="KW-0472">Membrane</keyword>
<proteinExistence type="inferred from homology"/>
<dbReference type="PROSITE" id="PS50928">
    <property type="entry name" value="ABC_TM1"/>
    <property type="match status" value="1"/>
</dbReference>
<dbReference type="CDD" id="cd06261">
    <property type="entry name" value="TM_PBP2"/>
    <property type="match status" value="1"/>
</dbReference>
<dbReference type="AlphaFoldDB" id="A0A1C3V116"/>
<evidence type="ECO:0000256" key="1">
    <source>
        <dbReference type="ARBA" id="ARBA00004651"/>
    </source>
</evidence>
<keyword evidence="3" id="KW-1003">Cell membrane</keyword>
<dbReference type="SUPFAM" id="SSF161098">
    <property type="entry name" value="MetI-like"/>
    <property type="match status" value="1"/>
</dbReference>
<gene>
    <name evidence="9" type="ORF">GA0061101_10439</name>
</gene>
<reference evidence="9 10" key="1">
    <citation type="submission" date="2016-08" db="EMBL/GenBank/DDBJ databases">
        <authorList>
            <person name="Seilhamer J.J."/>
        </authorList>
    </citation>
    <scope>NUCLEOTIDE SEQUENCE [LARGE SCALE GENOMIC DNA]</scope>
    <source>
        <strain evidence="9 10">P1-7</strain>
    </source>
</reference>
<dbReference type="Pfam" id="PF19300">
    <property type="entry name" value="BPD_transp_1_N"/>
    <property type="match status" value="1"/>
</dbReference>
<evidence type="ECO:0000313" key="10">
    <source>
        <dbReference type="Proteomes" id="UP000199205"/>
    </source>
</evidence>
<dbReference type="Gene3D" id="1.10.3720.10">
    <property type="entry name" value="MetI-like"/>
    <property type="match status" value="1"/>
</dbReference>
<evidence type="ECO:0000256" key="4">
    <source>
        <dbReference type="ARBA" id="ARBA00022692"/>
    </source>
</evidence>
<evidence type="ECO:0000256" key="3">
    <source>
        <dbReference type="ARBA" id="ARBA00022475"/>
    </source>
</evidence>
<feature type="transmembrane region" description="Helical" evidence="7">
    <location>
        <begin position="55"/>
        <end position="75"/>
    </location>
</feature>
<evidence type="ECO:0000256" key="6">
    <source>
        <dbReference type="ARBA" id="ARBA00023136"/>
    </source>
</evidence>
<feature type="transmembrane region" description="Helical" evidence="7">
    <location>
        <begin position="241"/>
        <end position="260"/>
    </location>
</feature>
<dbReference type="GO" id="GO:0005886">
    <property type="term" value="C:plasma membrane"/>
    <property type="evidence" value="ECO:0007669"/>
    <property type="project" value="UniProtKB-SubCell"/>
</dbReference>
<feature type="transmembrane region" description="Helical" evidence="7">
    <location>
        <begin position="294"/>
        <end position="321"/>
    </location>
</feature>
<dbReference type="PANTHER" id="PTHR30465:SF43">
    <property type="entry name" value="OLIGOPEPTIDE ABC TRANSPORTER, PERMEASE PROTEIN"/>
    <property type="match status" value="1"/>
</dbReference>
<keyword evidence="5 7" id="KW-1133">Transmembrane helix</keyword>
<accession>A0A1C3V116</accession>
<protein>
    <submittedName>
        <fullName evidence="9">Peptide/nickel transport system permease protein</fullName>
    </submittedName>
</protein>
<dbReference type="InterPro" id="IPR035906">
    <property type="entry name" value="MetI-like_sf"/>
</dbReference>
<feature type="transmembrane region" description="Helical" evidence="7">
    <location>
        <begin position="341"/>
        <end position="367"/>
    </location>
</feature>
<evidence type="ECO:0000256" key="7">
    <source>
        <dbReference type="RuleBase" id="RU363032"/>
    </source>
</evidence>
<dbReference type="GO" id="GO:0055085">
    <property type="term" value="P:transmembrane transport"/>
    <property type="evidence" value="ECO:0007669"/>
    <property type="project" value="InterPro"/>
</dbReference>
<keyword evidence="4 7" id="KW-0812">Transmembrane</keyword>
<dbReference type="Proteomes" id="UP000199205">
    <property type="component" value="Unassembled WGS sequence"/>
</dbReference>
<dbReference type="Pfam" id="PF00528">
    <property type="entry name" value="BPD_transp_1"/>
    <property type="match status" value="1"/>
</dbReference>
<evidence type="ECO:0000259" key="8">
    <source>
        <dbReference type="PROSITE" id="PS50928"/>
    </source>
</evidence>